<dbReference type="AlphaFoldDB" id="A0A368L559"/>
<proteinExistence type="inferred from homology"/>
<accession>A0A368L559</accession>
<evidence type="ECO:0008006" key="10">
    <source>
        <dbReference type="Google" id="ProtNLM"/>
    </source>
</evidence>
<keyword evidence="7" id="KW-0653">Protein transport</keyword>
<evidence type="ECO:0000313" key="8">
    <source>
        <dbReference type="EMBL" id="RCS58613.1"/>
    </source>
</evidence>
<evidence type="ECO:0000256" key="7">
    <source>
        <dbReference type="RuleBase" id="RU003879"/>
    </source>
</evidence>
<comment type="caution">
    <text evidence="8">The sequence shown here is derived from an EMBL/GenBank/DDBJ whole genome shotgun (WGS) entry which is preliminary data.</text>
</comment>
<evidence type="ECO:0000256" key="3">
    <source>
        <dbReference type="ARBA" id="ARBA00022475"/>
    </source>
</evidence>
<gene>
    <name evidence="8" type="ORF">DU000_07360</name>
</gene>
<keyword evidence="4 7" id="KW-0812">Transmembrane</keyword>
<dbReference type="Pfam" id="PF02472">
    <property type="entry name" value="ExbD"/>
    <property type="match status" value="1"/>
</dbReference>
<keyword evidence="6" id="KW-0472">Membrane</keyword>
<dbReference type="InterPro" id="IPR003400">
    <property type="entry name" value="ExbD"/>
</dbReference>
<comment type="similarity">
    <text evidence="2 7">Belongs to the ExbD/TolR family.</text>
</comment>
<dbReference type="EMBL" id="QPGB01000002">
    <property type="protein sequence ID" value="RCS58613.1"/>
    <property type="molecule type" value="Genomic_DNA"/>
</dbReference>
<reference evidence="8 9" key="1">
    <citation type="journal article" date="2018" name="Int. J. Syst. Evol. Microbiol.">
        <title>Parvibium lacunae gen. nov., sp. nov., a new member of the family Alcaligenaceae isolated from a freshwater pond.</title>
        <authorList>
            <person name="Chen W.M."/>
            <person name="Xie P.B."/>
            <person name="Hsu M.Y."/>
            <person name="Sheu S.Y."/>
        </authorList>
    </citation>
    <scope>NUCLEOTIDE SEQUENCE [LARGE SCALE GENOMIC DNA]</scope>
    <source>
        <strain evidence="8 9">KMB9</strain>
    </source>
</reference>
<keyword evidence="9" id="KW-1185">Reference proteome</keyword>
<organism evidence="8 9">
    <name type="scientific">Parvibium lacunae</name>
    <dbReference type="NCBI Taxonomy" id="1888893"/>
    <lineage>
        <taxon>Bacteria</taxon>
        <taxon>Pseudomonadati</taxon>
        <taxon>Pseudomonadota</taxon>
        <taxon>Betaproteobacteria</taxon>
        <taxon>Burkholderiales</taxon>
        <taxon>Alcaligenaceae</taxon>
        <taxon>Parvibium</taxon>
    </lineage>
</organism>
<keyword evidence="7" id="KW-0813">Transport</keyword>
<dbReference type="RefSeq" id="WP_114402698.1">
    <property type="nucleotide sequence ID" value="NZ_QPGB01000002.1"/>
</dbReference>
<evidence type="ECO:0000256" key="4">
    <source>
        <dbReference type="ARBA" id="ARBA00022692"/>
    </source>
</evidence>
<dbReference type="GO" id="GO:0022857">
    <property type="term" value="F:transmembrane transporter activity"/>
    <property type="evidence" value="ECO:0007669"/>
    <property type="project" value="InterPro"/>
</dbReference>
<evidence type="ECO:0000313" key="9">
    <source>
        <dbReference type="Proteomes" id="UP000252357"/>
    </source>
</evidence>
<dbReference type="Gene3D" id="3.30.420.270">
    <property type="match status" value="1"/>
</dbReference>
<keyword evidence="3" id="KW-1003">Cell membrane</keyword>
<sequence>MAISTGSQKGSDATACRPPGQRYSKLHYILESALQERERANPDLIVQLRADESVLYKHVAKTMAIIERSGISKLAVVTIN</sequence>
<evidence type="ECO:0000256" key="5">
    <source>
        <dbReference type="ARBA" id="ARBA00022989"/>
    </source>
</evidence>
<dbReference type="OrthoDB" id="9798629at2"/>
<comment type="subcellular location">
    <subcellularLocation>
        <location evidence="1">Cell membrane</location>
        <topology evidence="1">Single-pass membrane protein</topology>
    </subcellularLocation>
    <subcellularLocation>
        <location evidence="7">Cell membrane</location>
        <topology evidence="7">Single-pass type II membrane protein</topology>
    </subcellularLocation>
</comment>
<keyword evidence="5" id="KW-1133">Transmembrane helix</keyword>
<dbReference type="GO" id="GO:0015031">
    <property type="term" value="P:protein transport"/>
    <property type="evidence" value="ECO:0007669"/>
    <property type="project" value="UniProtKB-KW"/>
</dbReference>
<name>A0A368L559_9BURK</name>
<evidence type="ECO:0000256" key="6">
    <source>
        <dbReference type="ARBA" id="ARBA00023136"/>
    </source>
</evidence>
<evidence type="ECO:0000256" key="2">
    <source>
        <dbReference type="ARBA" id="ARBA00005811"/>
    </source>
</evidence>
<dbReference type="GO" id="GO:0005886">
    <property type="term" value="C:plasma membrane"/>
    <property type="evidence" value="ECO:0007669"/>
    <property type="project" value="UniProtKB-SubCell"/>
</dbReference>
<evidence type="ECO:0000256" key="1">
    <source>
        <dbReference type="ARBA" id="ARBA00004162"/>
    </source>
</evidence>
<protein>
    <recommendedName>
        <fullName evidence="10">Biopolymer transporter ExbD</fullName>
    </recommendedName>
</protein>
<dbReference type="Proteomes" id="UP000252357">
    <property type="component" value="Unassembled WGS sequence"/>
</dbReference>